<dbReference type="InterPro" id="IPR001232">
    <property type="entry name" value="SKP1-like"/>
</dbReference>
<dbReference type="PANTHER" id="PTHR11165">
    <property type="entry name" value="SKP1"/>
    <property type="match status" value="1"/>
</dbReference>
<evidence type="ECO:0000313" key="7">
    <source>
        <dbReference type="Proteomes" id="UP000007798"/>
    </source>
</evidence>
<dbReference type="OrthoDB" id="2342932at2759"/>
<protein>
    <recommendedName>
        <fullName evidence="8">SKP1 component POZ domain-containing protein</fullName>
    </recommendedName>
</protein>
<evidence type="ECO:0000256" key="2">
    <source>
        <dbReference type="ARBA" id="ARBA00022786"/>
    </source>
</evidence>
<reference evidence="6 7" key="1">
    <citation type="journal article" date="2007" name="Nature">
        <title>Evolution of genes and genomes on the Drosophila phylogeny.</title>
        <authorList>
            <consortium name="Drosophila 12 Genomes Consortium"/>
            <person name="Clark A.G."/>
            <person name="Eisen M.B."/>
            <person name="Smith D.R."/>
            <person name="Bergman C.M."/>
            <person name="Oliver B."/>
            <person name="Markow T.A."/>
            <person name="Kaufman T.C."/>
            <person name="Kellis M."/>
            <person name="Gelbart W."/>
            <person name="Iyer V.N."/>
            <person name="Pollard D.A."/>
            <person name="Sackton T.B."/>
            <person name="Larracuente A.M."/>
            <person name="Singh N.D."/>
            <person name="Abad J.P."/>
            <person name="Abt D.N."/>
            <person name="Adryan B."/>
            <person name="Aguade M."/>
            <person name="Akashi H."/>
            <person name="Anderson W.W."/>
            <person name="Aquadro C.F."/>
            <person name="Ardell D.H."/>
            <person name="Arguello R."/>
            <person name="Artieri C.G."/>
            <person name="Barbash D.A."/>
            <person name="Barker D."/>
            <person name="Barsanti P."/>
            <person name="Batterham P."/>
            <person name="Batzoglou S."/>
            <person name="Begun D."/>
            <person name="Bhutkar A."/>
            <person name="Blanco E."/>
            <person name="Bosak S.A."/>
            <person name="Bradley R.K."/>
            <person name="Brand A.D."/>
            <person name="Brent M.R."/>
            <person name="Brooks A.N."/>
            <person name="Brown R.H."/>
            <person name="Butlin R.K."/>
            <person name="Caggese C."/>
            <person name="Calvi B.R."/>
            <person name="Bernardo de Carvalho A."/>
            <person name="Caspi A."/>
            <person name="Castrezana S."/>
            <person name="Celniker S.E."/>
            <person name="Chang J.L."/>
            <person name="Chapple C."/>
            <person name="Chatterji S."/>
            <person name="Chinwalla A."/>
            <person name="Civetta A."/>
            <person name="Clifton S.W."/>
            <person name="Comeron J.M."/>
            <person name="Costello J.C."/>
            <person name="Coyne J.A."/>
            <person name="Daub J."/>
            <person name="David R.G."/>
            <person name="Delcher A.L."/>
            <person name="Delehaunty K."/>
            <person name="Do C.B."/>
            <person name="Ebling H."/>
            <person name="Edwards K."/>
            <person name="Eickbush T."/>
            <person name="Evans J.D."/>
            <person name="Filipski A."/>
            <person name="Findeiss S."/>
            <person name="Freyhult E."/>
            <person name="Fulton L."/>
            <person name="Fulton R."/>
            <person name="Garcia A.C."/>
            <person name="Gardiner A."/>
            <person name="Garfield D.A."/>
            <person name="Garvin B.E."/>
            <person name="Gibson G."/>
            <person name="Gilbert D."/>
            <person name="Gnerre S."/>
            <person name="Godfrey J."/>
            <person name="Good R."/>
            <person name="Gotea V."/>
            <person name="Gravely B."/>
            <person name="Greenberg A.J."/>
            <person name="Griffiths-Jones S."/>
            <person name="Gross S."/>
            <person name="Guigo R."/>
            <person name="Gustafson E.A."/>
            <person name="Haerty W."/>
            <person name="Hahn M.W."/>
            <person name="Halligan D.L."/>
            <person name="Halpern A.L."/>
            <person name="Halter G.M."/>
            <person name="Han M.V."/>
            <person name="Heger A."/>
            <person name="Hillier L."/>
            <person name="Hinrichs A.S."/>
            <person name="Holmes I."/>
            <person name="Hoskins R.A."/>
            <person name="Hubisz M.J."/>
            <person name="Hultmark D."/>
            <person name="Huntley M.A."/>
            <person name="Jaffe D.B."/>
            <person name="Jagadeeshan S."/>
            <person name="Jeck W.R."/>
            <person name="Johnson J."/>
            <person name="Jones C.D."/>
            <person name="Jordan W.C."/>
            <person name="Karpen G.H."/>
            <person name="Kataoka E."/>
            <person name="Keightley P.D."/>
            <person name="Kheradpour P."/>
            <person name="Kirkness E.F."/>
            <person name="Koerich L.B."/>
            <person name="Kristiansen K."/>
            <person name="Kudrna D."/>
            <person name="Kulathinal R.J."/>
            <person name="Kumar S."/>
            <person name="Kwok R."/>
            <person name="Lander E."/>
            <person name="Langley C.H."/>
            <person name="Lapoint R."/>
            <person name="Lazzaro B.P."/>
            <person name="Lee S.J."/>
            <person name="Levesque L."/>
            <person name="Li R."/>
            <person name="Lin C.F."/>
            <person name="Lin M.F."/>
            <person name="Lindblad-Toh K."/>
            <person name="Llopart A."/>
            <person name="Long M."/>
            <person name="Low L."/>
            <person name="Lozovsky E."/>
            <person name="Lu J."/>
            <person name="Luo M."/>
            <person name="Machado C.A."/>
            <person name="Makalowski W."/>
            <person name="Marzo M."/>
            <person name="Matsuda M."/>
            <person name="Matzkin L."/>
            <person name="McAllister B."/>
            <person name="McBride C.S."/>
            <person name="McKernan B."/>
            <person name="McKernan K."/>
            <person name="Mendez-Lago M."/>
            <person name="Minx P."/>
            <person name="Mollenhauer M.U."/>
            <person name="Montooth K."/>
            <person name="Mount S.M."/>
            <person name="Mu X."/>
            <person name="Myers E."/>
            <person name="Negre B."/>
            <person name="Newfeld S."/>
            <person name="Nielsen R."/>
            <person name="Noor M.A."/>
            <person name="O'Grady P."/>
            <person name="Pachter L."/>
            <person name="Papaceit M."/>
            <person name="Parisi M.J."/>
            <person name="Parisi M."/>
            <person name="Parts L."/>
            <person name="Pedersen J.S."/>
            <person name="Pesole G."/>
            <person name="Phillippy A.M."/>
            <person name="Ponting C.P."/>
            <person name="Pop M."/>
            <person name="Porcelli D."/>
            <person name="Powell J.R."/>
            <person name="Prohaska S."/>
            <person name="Pruitt K."/>
            <person name="Puig M."/>
            <person name="Quesneville H."/>
            <person name="Ram K.R."/>
            <person name="Rand D."/>
            <person name="Rasmussen M.D."/>
            <person name="Reed L.K."/>
            <person name="Reenan R."/>
            <person name="Reily A."/>
            <person name="Remington K.A."/>
            <person name="Rieger T.T."/>
            <person name="Ritchie M.G."/>
            <person name="Robin C."/>
            <person name="Rogers Y.H."/>
            <person name="Rohde C."/>
            <person name="Rozas J."/>
            <person name="Rubenfield M.J."/>
            <person name="Ruiz A."/>
            <person name="Russo S."/>
            <person name="Salzberg S.L."/>
            <person name="Sanchez-Gracia A."/>
            <person name="Saranga D.J."/>
            <person name="Sato H."/>
            <person name="Schaeffer S.W."/>
            <person name="Schatz M.C."/>
            <person name="Schlenke T."/>
            <person name="Schwartz R."/>
            <person name="Segarra C."/>
            <person name="Singh R.S."/>
            <person name="Sirot L."/>
            <person name="Sirota M."/>
            <person name="Sisneros N.B."/>
            <person name="Smith C.D."/>
            <person name="Smith T.F."/>
            <person name="Spieth J."/>
            <person name="Stage D.E."/>
            <person name="Stark A."/>
            <person name="Stephan W."/>
            <person name="Strausberg R.L."/>
            <person name="Strempel S."/>
            <person name="Sturgill D."/>
            <person name="Sutton G."/>
            <person name="Sutton G.G."/>
            <person name="Tao W."/>
            <person name="Teichmann S."/>
            <person name="Tobari Y.N."/>
            <person name="Tomimura Y."/>
            <person name="Tsolas J.M."/>
            <person name="Valente V.L."/>
            <person name="Venter E."/>
            <person name="Venter J.C."/>
            <person name="Vicario S."/>
            <person name="Vieira F.G."/>
            <person name="Vilella A.J."/>
            <person name="Villasante A."/>
            <person name="Walenz B."/>
            <person name="Wang J."/>
            <person name="Wasserman M."/>
            <person name="Watts T."/>
            <person name="Wilson D."/>
            <person name="Wilson R.K."/>
            <person name="Wing R.A."/>
            <person name="Wolfner M.F."/>
            <person name="Wong A."/>
            <person name="Wong G.K."/>
            <person name="Wu C.I."/>
            <person name="Wu G."/>
            <person name="Yamamoto D."/>
            <person name="Yang H.P."/>
            <person name="Yang S.P."/>
            <person name="Yorke J.A."/>
            <person name="Yoshida K."/>
            <person name="Zdobnov E."/>
            <person name="Zhang P."/>
            <person name="Zhang Y."/>
            <person name="Zimin A.V."/>
            <person name="Baldwin J."/>
            <person name="Abdouelleil A."/>
            <person name="Abdulkadir J."/>
            <person name="Abebe A."/>
            <person name="Abera B."/>
            <person name="Abreu J."/>
            <person name="Acer S.C."/>
            <person name="Aftuck L."/>
            <person name="Alexander A."/>
            <person name="An P."/>
            <person name="Anderson E."/>
            <person name="Anderson S."/>
            <person name="Arachi H."/>
            <person name="Azer M."/>
            <person name="Bachantsang P."/>
            <person name="Barry A."/>
            <person name="Bayul T."/>
            <person name="Berlin A."/>
            <person name="Bessette D."/>
            <person name="Bloom T."/>
            <person name="Blye J."/>
            <person name="Boguslavskiy L."/>
            <person name="Bonnet C."/>
            <person name="Boukhgalter B."/>
            <person name="Bourzgui I."/>
            <person name="Brown A."/>
            <person name="Cahill P."/>
            <person name="Channer S."/>
            <person name="Cheshatsang Y."/>
            <person name="Chuda L."/>
            <person name="Citroen M."/>
            <person name="Collymore A."/>
            <person name="Cooke P."/>
            <person name="Costello M."/>
            <person name="D'Aco K."/>
            <person name="Daza R."/>
            <person name="De Haan G."/>
            <person name="DeGray S."/>
            <person name="DeMaso C."/>
            <person name="Dhargay N."/>
            <person name="Dooley K."/>
            <person name="Dooley E."/>
            <person name="Doricent M."/>
            <person name="Dorje P."/>
            <person name="Dorjee K."/>
            <person name="Dupes A."/>
            <person name="Elong R."/>
            <person name="Falk J."/>
            <person name="Farina A."/>
            <person name="Faro S."/>
            <person name="Ferguson D."/>
            <person name="Fisher S."/>
            <person name="Foley C.D."/>
            <person name="Franke A."/>
            <person name="Friedrich D."/>
            <person name="Gadbois L."/>
            <person name="Gearin G."/>
            <person name="Gearin C.R."/>
            <person name="Giannoukos G."/>
            <person name="Goode T."/>
            <person name="Graham J."/>
            <person name="Grandbois E."/>
            <person name="Grewal S."/>
            <person name="Gyaltsen K."/>
            <person name="Hafez N."/>
            <person name="Hagos B."/>
            <person name="Hall J."/>
            <person name="Henson C."/>
            <person name="Hollinger A."/>
            <person name="Honan T."/>
            <person name="Huard M.D."/>
            <person name="Hughes L."/>
            <person name="Hurhula B."/>
            <person name="Husby M.E."/>
            <person name="Kamat A."/>
            <person name="Kanga B."/>
            <person name="Kashin S."/>
            <person name="Khazanovich D."/>
            <person name="Kisner P."/>
            <person name="Lance K."/>
            <person name="Lara M."/>
            <person name="Lee W."/>
            <person name="Lennon N."/>
            <person name="Letendre F."/>
            <person name="LeVine R."/>
            <person name="Lipovsky A."/>
            <person name="Liu X."/>
            <person name="Liu J."/>
            <person name="Liu S."/>
            <person name="Lokyitsang T."/>
            <person name="Lokyitsang Y."/>
            <person name="Lubonja R."/>
            <person name="Lui A."/>
            <person name="MacDonald P."/>
            <person name="Magnisalis V."/>
            <person name="Maru K."/>
            <person name="Matthews C."/>
            <person name="McCusker W."/>
            <person name="McDonough S."/>
            <person name="Mehta T."/>
            <person name="Meldrim J."/>
            <person name="Meneus L."/>
            <person name="Mihai O."/>
            <person name="Mihalev A."/>
            <person name="Mihova T."/>
            <person name="Mittelman R."/>
            <person name="Mlenga V."/>
            <person name="Montmayeur A."/>
            <person name="Mulrain L."/>
            <person name="Navidi A."/>
            <person name="Naylor J."/>
            <person name="Negash T."/>
            <person name="Nguyen T."/>
            <person name="Nguyen N."/>
            <person name="Nicol R."/>
            <person name="Norbu C."/>
            <person name="Norbu N."/>
            <person name="Novod N."/>
            <person name="O'Neill B."/>
            <person name="Osman S."/>
            <person name="Markiewicz E."/>
            <person name="Oyono O.L."/>
            <person name="Patti C."/>
            <person name="Phunkhang P."/>
            <person name="Pierre F."/>
            <person name="Priest M."/>
            <person name="Raghuraman S."/>
            <person name="Rege F."/>
            <person name="Reyes R."/>
            <person name="Rise C."/>
            <person name="Rogov P."/>
            <person name="Ross K."/>
            <person name="Ryan E."/>
            <person name="Settipalli S."/>
            <person name="Shea T."/>
            <person name="Sherpa N."/>
            <person name="Shi L."/>
            <person name="Shih D."/>
            <person name="Sparrow T."/>
            <person name="Spaulding J."/>
            <person name="Stalker J."/>
            <person name="Stange-Thomann N."/>
            <person name="Stavropoulos S."/>
            <person name="Stone C."/>
            <person name="Strader C."/>
            <person name="Tesfaye S."/>
            <person name="Thomson T."/>
            <person name="Thoulutsang Y."/>
            <person name="Thoulutsang D."/>
            <person name="Topham K."/>
            <person name="Topping I."/>
            <person name="Tsamla T."/>
            <person name="Vassiliev H."/>
            <person name="Vo A."/>
            <person name="Wangchuk T."/>
            <person name="Wangdi T."/>
            <person name="Weiand M."/>
            <person name="Wilkinson J."/>
            <person name="Wilson A."/>
            <person name="Yadav S."/>
            <person name="Young G."/>
            <person name="Yu Q."/>
            <person name="Zembek L."/>
            <person name="Zhong D."/>
            <person name="Zimmer A."/>
            <person name="Zwirko Z."/>
            <person name="Jaffe D.B."/>
            <person name="Alvarez P."/>
            <person name="Brockman W."/>
            <person name="Butler J."/>
            <person name="Chin C."/>
            <person name="Gnerre S."/>
            <person name="Grabherr M."/>
            <person name="Kleber M."/>
            <person name="Mauceli E."/>
            <person name="MacCallum I."/>
        </authorList>
    </citation>
    <scope>NUCLEOTIDE SEQUENCE [LARGE SCALE GENOMIC DNA]</scope>
    <source>
        <strain evidence="7">Tucson 14030-0811.24</strain>
    </source>
</reference>
<dbReference type="InterPro" id="IPR016072">
    <property type="entry name" value="Skp1_comp_dimer"/>
</dbReference>
<dbReference type="SUPFAM" id="SSF81382">
    <property type="entry name" value="Skp1 dimerisation domain-like"/>
    <property type="match status" value="1"/>
</dbReference>
<dbReference type="InParanoid" id="B4N251"/>
<feature type="domain" description="SKP1 component dimerisation" evidence="4">
    <location>
        <begin position="111"/>
        <end position="135"/>
    </location>
</feature>
<dbReference type="HOGENOM" id="CLU_059252_7_0_1"/>
<dbReference type="PhylomeDB" id="B4N251"/>
<dbReference type="GO" id="GO:0006511">
    <property type="term" value="P:ubiquitin-dependent protein catabolic process"/>
    <property type="evidence" value="ECO:0007669"/>
    <property type="project" value="InterPro"/>
</dbReference>
<dbReference type="InterPro" id="IPR016897">
    <property type="entry name" value="SKP1"/>
</dbReference>
<dbReference type="Pfam" id="PF03931">
    <property type="entry name" value="Skp1_POZ"/>
    <property type="match status" value="1"/>
</dbReference>
<proteinExistence type="inferred from homology"/>
<gene>
    <name evidence="6" type="primary">Dwil\GK16429</name>
    <name evidence="6" type="ORF">Dwil_GK16429</name>
</gene>
<evidence type="ECO:0000313" key="6">
    <source>
        <dbReference type="EMBL" id="EDW78440.1"/>
    </source>
</evidence>
<dbReference type="InterPro" id="IPR011333">
    <property type="entry name" value="SKP1/BTB/POZ_sf"/>
</dbReference>
<comment type="similarity">
    <text evidence="1 3">Belongs to the SKP1 family.</text>
</comment>
<dbReference type="PIRSF" id="PIRSF028729">
    <property type="entry name" value="E3_ubiquit_lig_SCF_Skp"/>
    <property type="match status" value="1"/>
</dbReference>
<dbReference type="SMART" id="SM00512">
    <property type="entry name" value="Skp1"/>
    <property type="match status" value="1"/>
</dbReference>
<evidence type="ECO:0000259" key="4">
    <source>
        <dbReference type="Pfam" id="PF01466"/>
    </source>
</evidence>
<dbReference type="InterPro" id="IPR016073">
    <property type="entry name" value="Skp1_comp_POZ"/>
</dbReference>
<dbReference type="GO" id="GO:0016567">
    <property type="term" value="P:protein ubiquitination"/>
    <property type="evidence" value="ECO:0007669"/>
    <property type="project" value="UniProtKB-UniPathway"/>
</dbReference>
<name>B4N251_DROWI</name>
<dbReference type="CDD" id="cd18322">
    <property type="entry name" value="BTB_POZ_SKP1"/>
    <property type="match status" value="1"/>
</dbReference>
<dbReference type="Pfam" id="PF01466">
    <property type="entry name" value="Skp1"/>
    <property type="match status" value="1"/>
</dbReference>
<sequence>MHIIKLQTSDGEIIETDIQIAKCSGIIKTMLEDCGMEDDENVILSMVNSTILKKTLEWAEYHKADAQPPKDDESKEKRTDYINPWDANFIDVDEDTVFQLIAAANALDINGLFELSCKRAAILISGKTREEIRNMSSLINH</sequence>
<dbReference type="eggNOG" id="KOG1724">
    <property type="taxonomic scope" value="Eukaryota"/>
</dbReference>
<evidence type="ECO:0008006" key="8">
    <source>
        <dbReference type="Google" id="ProtNLM"/>
    </source>
</evidence>
<dbReference type="InterPro" id="IPR036296">
    <property type="entry name" value="SKP1-like_dim_sf"/>
</dbReference>
<dbReference type="UniPathway" id="UPA00143"/>
<evidence type="ECO:0000256" key="1">
    <source>
        <dbReference type="ARBA" id="ARBA00009993"/>
    </source>
</evidence>
<accession>B4N251</accession>
<keyword evidence="2 3" id="KW-0833">Ubl conjugation pathway</keyword>
<dbReference type="EMBL" id="CH963925">
    <property type="protein sequence ID" value="EDW78440.1"/>
    <property type="molecule type" value="Genomic_DNA"/>
</dbReference>
<dbReference type="AlphaFoldDB" id="B4N251"/>
<dbReference type="Gene3D" id="3.30.710.10">
    <property type="entry name" value="Potassium Channel Kv1.1, Chain A"/>
    <property type="match status" value="1"/>
</dbReference>
<keyword evidence="7" id="KW-1185">Reference proteome</keyword>
<evidence type="ECO:0000259" key="5">
    <source>
        <dbReference type="Pfam" id="PF03931"/>
    </source>
</evidence>
<comment type="pathway">
    <text evidence="3">Protein modification; protein ubiquitination.</text>
</comment>
<evidence type="ECO:0000256" key="3">
    <source>
        <dbReference type="PIRNR" id="PIRNR028729"/>
    </source>
</evidence>
<dbReference type="Proteomes" id="UP000007798">
    <property type="component" value="Unassembled WGS sequence"/>
</dbReference>
<dbReference type="STRING" id="7260.B4N251"/>
<organism evidence="6 7">
    <name type="scientific">Drosophila willistoni</name>
    <name type="common">Fruit fly</name>
    <dbReference type="NCBI Taxonomy" id="7260"/>
    <lineage>
        <taxon>Eukaryota</taxon>
        <taxon>Metazoa</taxon>
        <taxon>Ecdysozoa</taxon>
        <taxon>Arthropoda</taxon>
        <taxon>Hexapoda</taxon>
        <taxon>Insecta</taxon>
        <taxon>Pterygota</taxon>
        <taxon>Neoptera</taxon>
        <taxon>Endopterygota</taxon>
        <taxon>Diptera</taxon>
        <taxon>Brachycera</taxon>
        <taxon>Muscomorpha</taxon>
        <taxon>Ephydroidea</taxon>
        <taxon>Drosophilidae</taxon>
        <taxon>Drosophila</taxon>
        <taxon>Sophophora</taxon>
    </lineage>
</organism>
<dbReference type="SUPFAM" id="SSF54695">
    <property type="entry name" value="POZ domain"/>
    <property type="match status" value="1"/>
</dbReference>
<dbReference type="OMA" id="VEDNCID"/>
<feature type="domain" description="SKP1 component POZ" evidence="5">
    <location>
        <begin position="3"/>
        <end position="63"/>
    </location>
</feature>